<organism evidence="1">
    <name type="scientific">uncultured Caudovirales phage</name>
    <dbReference type="NCBI Taxonomy" id="2100421"/>
    <lineage>
        <taxon>Viruses</taxon>
        <taxon>Duplodnaviria</taxon>
        <taxon>Heunggongvirae</taxon>
        <taxon>Uroviricota</taxon>
        <taxon>Caudoviricetes</taxon>
        <taxon>Peduoviridae</taxon>
        <taxon>Maltschvirus</taxon>
        <taxon>Maltschvirus maltsch</taxon>
    </lineage>
</organism>
<protein>
    <submittedName>
        <fullName evidence="1">Uncharacterized protein</fullName>
    </submittedName>
</protein>
<sequence length="123" mass="14218">MAKFRETRIRVGIEIHKNESGYFAPGFKTIEDYLDSLGDKWVSQYWALGFAEDDIHNGVLDLLNSGAMTTEIGYQSPNTTHFRNIWVSDFTDKLRYTGTCKYLENAQERKKDIEFLVTILPSK</sequence>
<proteinExistence type="predicted"/>
<evidence type="ECO:0000313" key="1">
    <source>
        <dbReference type="EMBL" id="CAB4155710.1"/>
    </source>
</evidence>
<gene>
    <name evidence="1" type="ORF">UFOVP671_22</name>
</gene>
<name>A0A6J5N7U7_9CAUD</name>
<accession>A0A6J5N7U7</accession>
<dbReference type="EMBL" id="LR796645">
    <property type="protein sequence ID" value="CAB4155710.1"/>
    <property type="molecule type" value="Genomic_DNA"/>
</dbReference>
<reference evidence="1" key="1">
    <citation type="submission" date="2020-04" db="EMBL/GenBank/DDBJ databases">
        <authorList>
            <person name="Chiriac C."/>
            <person name="Salcher M."/>
            <person name="Ghai R."/>
            <person name="Kavagutti S V."/>
        </authorList>
    </citation>
    <scope>NUCLEOTIDE SEQUENCE</scope>
</reference>